<evidence type="ECO:0000313" key="3">
    <source>
        <dbReference type="Proteomes" id="UP001187192"/>
    </source>
</evidence>
<feature type="compositionally biased region" description="Basic and acidic residues" evidence="1">
    <location>
        <begin position="38"/>
        <end position="48"/>
    </location>
</feature>
<dbReference type="Gramene" id="FCD_00032703-RA">
    <property type="protein sequence ID" value="FCD_00032703-RA:cds"/>
    <property type="gene ID" value="FCD_00032703"/>
</dbReference>
<proteinExistence type="predicted"/>
<dbReference type="Proteomes" id="UP001187192">
    <property type="component" value="Unassembled WGS sequence"/>
</dbReference>
<evidence type="ECO:0000313" key="2">
    <source>
        <dbReference type="EMBL" id="GMN51259.1"/>
    </source>
</evidence>
<reference evidence="2" key="1">
    <citation type="submission" date="2023-07" db="EMBL/GenBank/DDBJ databases">
        <title>draft genome sequence of fig (Ficus carica).</title>
        <authorList>
            <person name="Takahashi T."/>
            <person name="Nishimura K."/>
        </authorList>
    </citation>
    <scope>NUCLEOTIDE SEQUENCE</scope>
</reference>
<gene>
    <name evidence="2" type="ORF">TIFTF001_020414</name>
</gene>
<keyword evidence="3" id="KW-1185">Reference proteome</keyword>
<protein>
    <submittedName>
        <fullName evidence="2">Uncharacterized protein</fullName>
    </submittedName>
</protein>
<name>A0AA88AEW4_FICCA</name>
<comment type="caution">
    <text evidence="2">The sequence shown here is derived from an EMBL/GenBank/DDBJ whole genome shotgun (WGS) entry which is preliminary data.</text>
</comment>
<feature type="region of interest" description="Disordered" evidence="1">
    <location>
        <begin position="35"/>
        <end position="59"/>
    </location>
</feature>
<dbReference type="AlphaFoldDB" id="A0AA88AEW4"/>
<dbReference type="EMBL" id="BTGU01000037">
    <property type="protein sequence ID" value="GMN51259.1"/>
    <property type="molecule type" value="Genomic_DNA"/>
</dbReference>
<sequence length="59" mass="6681">MLSSFAMIALVEHRDMYINAAFLLLSNRCDMLNPDNIDNSKDKDRDGSSRSLAIDDGFR</sequence>
<evidence type="ECO:0000256" key="1">
    <source>
        <dbReference type="SAM" id="MobiDB-lite"/>
    </source>
</evidence>
<accession>A0AA88AEW4</accession>
<organism evidence="2 3">
    <name type="scientific">Ficus carica</name>
    <name type="common">Common fig</name>
    <dbReference type="NCBI Taxonomy" id="3494"/>
    <lineage>
        <taxon>Eukaryota</taxon>
        <taxon>Viridiplantae</taxon>
        <taxon>Streptophyta</taxon>
        <taxon>Embryophyta</taxon>
        <taxon>Tracheophyta</taxon>
        <taxon>Spermatophyta</taxon>
        <taxon>Magnoliopsida</taxon>
        <taxon>eudicotyledons</taxon>
        <taxon>Gunneridae</taxon>
        <taxon>Pentapetalae</taxon>
        <taxon>rosids</taxon>
        <taxon>fabids</taxon>
        <taxon>Rosales</taxon>
        <taxon>Moraceae</taxon>
        <taxon>Ficeae</taxon>
        <taxon>Ficus</taxon>
    </lineage>
</organism>